<comment type="caution">
    <text evidence="11">The sequence shown here is derived from an EMBL/GenBank/DDBJ whole genome shotgun (WGS) entry which is preliminary data.</text>
</comment>
<evidence type="ECO:0000256" key="2">
    <source>
        <dbReference type="ARBA" id="ARBA00013161"/>
    </source>
</evidence>
<organism evidence="11 12">
    <name type="scientific">Candidatus Nomurabacteria bacterium RIFCSPHIGHO2_01_FULL_42_16</name>
    <dbReference type="NCBI Taxonomy" id="1801743"/>
    <lineage>
        <taxon>Bacteria</taxon>
        <taxon>Candidatus Nomuraibacteriota</taxon>
    </lineage>
</organism>
<dbReference type="STRING" id="1801743.A2824_01745"/>
<keyword evidence="6 10" id="KW-0648">Protein biosynthesis</keyword>
<name>A0A1F6VKK9_9BACT</name>
<proteinExistence type="inferred from homology"/>
<dbReference type="GO" id="GO:0004830">
    <property type="term" value="F:tryptophan-tRNA ligase activity"/>
    <property type="evidence" value="ECO:0007669"/>
    <property type="project" value="UniProtKB-UniRule"/>
</dbReference>
<dbReference type="Pfam" id="PF00579">
    <property type="entry name" value="tRNA-synt_1b"/>
    <property type="match status" value="1"/>
</dbReference>
<dbReference type="GO" id="GO:0005829">
    <property type="term" value="C:cytosol"/>
    <property type="evidence" value="ECO:0007669"/>
    <property type="project" value="TreeGrafter"/>
</dbReference>
<protein>
    <recommendedName>
        <fullName evidence="2 9">Tryptophan--tRNA ligase</fullName>
        <ecNumber evidence="2 9">6.1.1.2</ecNumber>
    </recommendedName>
</protein>
<keyword evidence="3 10" id="KW-0436">Ligase</keyword>
<dbReference type="InterPro" id="IPR050203">
    <property type="entry name" value="Trp-tRNA_synthetase"/>
</dbReference>
<evidence type="ECO:0000256" key="6">
    <source>
        <dbReference type="ARBA" id="ARBA00022917"/>
    </source>
</evidence>
<dbReference type="Proteomes" id="UP000178059">
    <property type="component" value="Unassembled WGS sequence"/>
</dbReference>
<dbReference type="FunFam" id="1.10.240.10:FF:000005">
    <property type="entry name" value="Tryptophan--tRNA ligase"/>
    <property type="match status" value="1"/>
</dbReference>
<evidence type="ECO:0000256" key="5">
    <source>
        <dbReference type="ARBA" id="ARBA00022840"/>
    </source>
</evidence>
<evidence type="ECO:0000313" key="12">
    <source>
        <dbReference type="Proteomes" id="UP000178059"/>
    </source>
</evidence>
<gene>
    <name evidence="11" type="ORF">A2824_01745</name>
</gene>
<evidence type="ECO:0000256" key="8">
    <source>
        <dbReference type="ARBA" id="ARBA00049929"/>
    </source>
</evidence>
<dbReference type="GO" id="GO:0006436">
    <property type="term" value="P:tryptophanyl-tRNA aminoacylation"/>
    <property type="evidence" value="ECO:0007669"/>
    <property type="project" value="UniProtKB-UniRule"/>
</dbReference>
<keyword evidence="7 10" id="KW-0030">Aminoacyl-tRNA synthetase</keyword>
<dbReference type="InterPro" id="IPR002306">
    <property type="entry name" value="Trp-tRNA-ligase"/>
</dbReference>
<accession>A0A1F6VKK9</accession>
<evidence type="ECO:0000256" key="1">
    <source>
        <dbReference type="ARBA" id="ARBA00005594"/>
    </source>
</evidence>
<dbReference type="CDD" id="cd00806">
    <property type="entry name" value="TrpRS_core"/>
    <property type="match status" value="1"/>
</dbReference>
<dbReference type="PANTHER" id="PTHR43766:SF1">
    <property type="entry name" value="TRYPTOPHAN--TRNA LIGASE, MITOCHONDRIAL"/>
    <property type="match status" value="1"/>
</dbReference>
<dbReference type="InterPro" id="IPR014729">
    <property type="entry name" value="Rossmann-like_a/b/a_fold"/>
</dbReference>
<comment type="similarity">
    <text evidence="1 10">Belongs to the class-I aminoacyl-tRNA synthetase family.</text>
</comment>
<dbReference type="PROSITE" id="PS00178">
    <property type="entry name" value="AA_TRNA_LIGASE_I"/>
    <property type="match status" value="1"/>
</dbReference>
<dbReference type="Gene3D" id="1.10.240.10">
    <property type="entry name" value="Tyrosyl-Transfer RNA Synthetase"/>
    <property type="match status" value="2"/>
</dbReference>
<dbReference type="InterPro" id="IPR002305">
    <property type="entry name" value="aa-tRNA-synth_Ic"/>
</dbReference>
<evidence type="ECO:0000256" key="7">
    <source>
        <dbReference type="ARBA" id="ARBA00023146"/>
    </source>
</evidence>
<evidence type="ECO:0000256" key="10">
    <source>
        <dbReference type="RuleBase" id="RU363036"/>
    </source>
</evidence>
<dbReference type="Gene3D" id="3.40.50.620">
    <property type="entry name" value="HUPs"/>
    <property type="match status" value="2"/>
</dbReference>
<evidence type="ECO:0000256" key="3">
    <source>
        <dbReference type="ARBA" id="ARBA00022598"/>
    </source>
</evidence>
<reference evidence="11 12" key="1">
    <citation type="journal article" date="2016" name="Nat. Commun.">
        <title>Thousands of microbial genomes shed light on interconnected biogeochemical processes in an aquifer system.</title>
        <authorList>
            <person name="Anantharaman K."/>
            <person name="Brown C.T."/>
            <person name="Hug L.A."/>
            <person name="Sharon I."/>
            <person name="Castelle C.J."/>
            <person name="Probst A.J."/>
            <person name="Thomas B.C."/>
            <person name="Singh A."/>
            <person name="Wilkins M.J."/>
            <person name="Karaoz U."/>
            <person name="Brodie E.L."/>
            <person name="Williams K.H."/>
            <person name="Hubbard S.S."/>
            <person name="Banfield J.F."/>
        </authorList>
    </citation>
    <scope>NUCLEOTIDE SEQUENCE [LARGE SCALE GENOMIC DNA]</scope>
</reference>
<dbReference type="FunFam" id="3.40.50.620:FF:000094">
    <property type="entry name" value="Tryptophan--tRNA ligase"/>
    <property type="match status" value="1"/>
</dbReference>
<dbReference type="PRINTS" id="PR01039">
    <property type="entry name" value="TRNASYNTHTRP"/>
</dbReference>
<dbReference type="PANTHER" id="PTHR43766">
    <property type="entry name" value="TRYPTOPHAN--TRNA LIGASE, MITOCHONDRIAL"/>
    <property type="match status" value="1"/>
</dbReference>
<sequence length="365" mass="40752">MGSIDSSQIVLTGDRPTGKLHLGNYAGSLRERVELQDKYTQYVMVADMQALTDNFEHPEKVRNNVLEVMLDNLAVGVDPAKTIFFIQSQVPEIAELAMYFLNLVTLARLKRNPTVKDEMKQKGYGENVPAGFLMYPVSQAADILFCKATLVPVGADQLPMIEQTNEIVEKFNRIYGKTFSKVHAIVPEFGRLPGIDGKAKMSKSLNNAIFLSDSRKEIEKKVMQMYTDPGHIHAADPGKIEGNVVFAYLDAFDGQGQITTPNPLLDKEGVKASPPFQGGDGRGGNFSVAELKEQYQKGGLGDVEIKRRLIDVLDNLISPIREKREYLAKDPKAIMQILEEGTKKVRIIAQETLKEVRRAMKIDYF</sequence>
<dbReference type="EMBL" id="MFTT01000011">
    <property type="protein sequence ID" value="OGI70164.1"/>
    <property type="molecule type" value="Genomic_DNA"/>
</dbReference>
<dbReference type="InterPro" id="IPR001412">
    <property type="entry name" value="aa-tRNA-synth_I_CS"/>
</dbReference>
<evidence type="ECO:0000256" key="4">
    <source>
        <dbReference type="ARBA" id="ARBA00022741"/>
    </source>
</evidence>
<evidence type="ECO:0000256" key="9">
    <source>
        <dbReference type="NCBIfam" id="TIGR00233"/>
    </source>
</evidence>
<keyword evidence="5 10" id="KW-0067">ATP-binding</keyword>
<evidence type="ECO:0000313" key="11">
    <source>
        <dbReference type="EMBL" id="OGI70164.1"/>
    </source>
</evidence>
<dbReference type="SUPFAM" id="SSF52374">
    <property type="entry name" value="Nucleotidylyl transferase"/>
    <property type="match status" value="1"/>
</dbReference>
<keyword evidence="4 10" id="KW-0547">Nucleotide-binding</keyword>
<dbReference type="EC" id="6.1.1.2" evidence="2 9"/>
<dbReference type="GO" id="GO:0005524">
    <property type="term" value="F:ATP binding"/>
    <property type="evidence" value="ECO:0007669"/>
    <property type="project" value="UniProtKB-KW"/>
</dbReference>
<dbReference type="AlphaFoldDB" id="A0A1F6VKK9"/>
<comment type="catalytic activity">
    <reaction evidence="8">
        <text>tRNA(Trp) + L-tryptophan + ATP = L-tryptophyl-tRNA(Trp) + AMP + diphosphate + H(+)</text>
        <dbReference type="Rhea" id="RHEA:24080"/>
        <dbReference type="Rhea" id="RHEA-COMP:9671"/>
        <dbReference type="Rhea" id="RHEA-COMP:9705"/>
        <dbReference type="ChEBI" id="CHEBI:15378"/>
        <dbReference type="ChEBI" id="CHEBI:30616"/>
        <dbReference type="ChEBI" id="CHEBI:33019"/>
        <dbReference type="ChEBI" id="CHEBI:57912"/>
        <dbReference type="ChEBI" id="CHEBI:78442"/>
        <dbReference type="ChEBI" id="CHEBI:78535"/>
        <dbReference type="ChEBI" id="CHEBI:456215"/>
        <dbReference type="EC" id="6.1.1.2"/>
    </reaction>
</comment>
<dbReference type="NCBIfam" id="TIGR00233">
    <property type="entry name" value="trpS"/>
    <property type="match status" value="1"/>
</dbReference>